<feature type="region of interest" description="Nuclease activity, interacts with RecD and RecA" evidence="15">
    <location>
        <begin position="903"/>
        <end position="1199"/>
    </location>
</feature>
<dbReference type="InterPro" id="IPR038726">
    <property type="entry name" value="PDDEXK_AddAB-type"/>
</dbReference>
<dbReference type="Pfam" id="PF00580">
    <property type="entry name" value="UvrD-helicase"/>
    <property type="match status" value="1"/>
</dbReference>
<dbReference type="Gene3D" id="3.90.320.10">
    <property type="match status" value="1"/>
</dbReference>
<feature type="domain" description="UvrD-like helicase C-terminal" evidence="18">
    <location>
        <begin position="488"/>
        <end position="746"/>
    </location>
</feature>
<evidence type="ECO:0000256" key="1">
    <source>
        <dbReference type="ARBA" id="ARBA00022722"/>
    </source>
</evidence>
<keyword evidence="8 15" id="KW-0067">ATP-binding</keyword>
<dbReference type="EC" id="5.6.2.4" evidence="15"/>
<keyword evidence="7 15" id="KW-0269">Exonuclease</keyword>
<evidence type="ECO:0000256" key="6">
    <source>
        <dbReference type="ARBA" id="ARBA00022806"/>
    </source>
</evidence>
<evidence type="ECO:0000256" key="2">
    <source>
        <dbReference type="ARBA" id="ARBA00022723"/>
    </source>
</evidence>
<keyword evidence="1 15" id="KW-0540">Nuclease</keyword>
<evidence type="ECO:0000256" key="8">
    <source>
        <dbReference type="ARBA" id="ARBA00022840"/>
    </source>
</evidence>
<evidence type="ECO:0000259" key="17">
    <source>
        <dbReference type="PROSITE" id="PS51198"/>
    </source>
</evidence>
<evidence type="ECO:0000256" key="9">
    <source>
        <dbReference type="ARBA" id="ARBA00022842"/>
    </source>
</evidence>
<feature type="binding site" evidence="15">
    <location>
        <position position="1086"/>
    </location>
    <ligand>
        <name>Mg(2+)</name>
        <dbReference type="ChEBI" id="CHEBI:18420"/>
    </ligand>
</feature>
<dbReference type="Proteomes" id="UP001467690">
    <property type="component" value="Unassembled WGS sequence"/>
</dbReference>
<dbReference type="EC" id="3.1.11.5" evidence="15"/>
<feature type="domain" description="UvrD-like helicase ATP-binding" evidence="17">
    <location>
        <begin position="1"/>
        <end position="452"/>
    </location>
</feature>
<protein>
    <recommendedName>
        <fullName evidence="15">RecBCD enzyme subunit RecB</fullName>
        <ecNumber evidence="15">3.1.11.5</ecNumber>
        <ecNumber evidence="15">5.6.2.4</ecNumber>
    </recommendedName>
    <alternativeName>
        <fullName evidence="15">DNA 3'-5' helicase subunit RecB</fullName>
    </alternativeName>
    <alternativeName>
        <fullName evidence="15">Exonuclease V subunit RecB</fullName>
        <shortName evidence="15">ExoV subunit RecB</shortName>
    </alternativeName>
    <alternativeName>
        <fullName evidence="15">Helicase/nuclease RecBCD subunit RecB</fullName>
    </alternativeName>
</protein>
<evidence type="ECO:0000256" key="11">
    <source>
        <dbReference type="ARBA" id="ARBA00023204"/>
    </source>
</evidence>
<evidence type="ECO:0000313" key="19">
    <source>
        <dbReference type="EMBL" id="MER2494044.1"/>
    </source>
</evidence>
<dbReference type="PROSITE" id="PS51217">
    <property type="entry name" value="UVRD_HELICASE_CTER"/>
    <property type="match status" value="1"/>
</dbReference>
<dbReference type="GO" id="GO:0008854">
    <property type="term" value="F:exodeoxyribonuclease V activity"/>
    <property type="evidence" value="ECO:0007669"/>
    <property type="project" value="UniProtKB-EC"/>
</dbReference>
<dbReference type="Pfam" id="PF12705">
    <property type="entry name" value="PDDEXK_1"/>
    <property type="match status" value="1"/>
</dbReference>
<evidence type="ECO:0000256" key="4">
    <source>
        <dbReference type="ARBA" id="ARBA00022763"/>
    </source>
</evidence>
<dbReference type="RefSeq" id="WP_350403064.1">
    <property type="nucleotide sequence ID" value="NZ_JBELOE010000280.1"/>
</dbReference>
<keyword evidence="20" id="KW-1185">Reference proteome</keyword>
<dbReference type="SUPFAM" id="SSF52980">
    <property type="entry name" value="Restriction endonuclease-like"/>
    <property type="match status" value="1"/>
</dbReference>
<comment type="cofactor">
    <cofactor evidence="15">
        <name>Mg(2+)</name>
        <dbReference type="ChEBI" id="CHEBI:18420"/>
    </cofactor>
    <text evidence="15">Binds 1 Mg(2+) ion per subunit.</text>
</comment>
<evidence type="ECO:0000256" key="12">
    <source>
        <dbReference type="ARBA" id="ARBA00023235"/>
    </source>
</evidence>
<keyword evidence="9 15" id="KW-0460">Magnesium</keyword>
<reference evidence="19 20" key="1">
    <citation type="submission" date="2024-06" db="EMBL/GenBank/DDBJ databases">
        <authorList>
            <person name="Chen R.Y."/>
        </authorList>
    </citation>
    <scope>NUCLEOTIDE SEQUENCE [LARGE SCALE GENOMIC DNA]</scope>
    <source>
        <strain evidence="19 20">D2</strain>
    </source>
</reference>
<comment type="catalytic activity">
    <reaction evidence="15">
        <text>Exonucleolytic cleavage (in the presence of ATP) in either 5'- to 3'- or 3'- to 5'-direction to yield 5'-phosphooligonucleotides.</text>
        <dbReference type="EC" id="3.1.11.5"/>
    </reaction>
</comment>
<keyword evidence="2 15" id="KW-0479">Metal-binding</keyword>
<name>A0ABV1RM60_9ALTE</name>
<dbReference type="HAMAP" id="MF_01485">
    <property type="entry name" value="RecB"/>
    <property type="match status" value="1"/>
</dbReference>
<feature type="region of interest" description="DNA-binding and helicase activity, interacts with RecC" evidence="15">
    <location>
        <begin position="1"/>
        <end position="875"/>
    </location>
</feature>
<evidence type="ECO:0000256" key="3">
    <source>
        <dbReference type="ARBA" id="ARBA00022741"/>
    </source>
</evidence>
<evidence type="ECO:0000256" key="15">
    <source>
        <dbReference type="HAMAP-Rule" id="MF_01485"/>
    </source>
</evidence>
<evidence type="ECO:0000256" key="5">
    <source>
        <dbReference type="ARBA" id="ARBA00022801"/>
    </source>
</evidence>
<sequence>MKQLQAHILPLSGTHLIEASAGTGKTFNITRIYLRLLLERNLSVQQILVMTFTKAATEELKGRIEKELRQAIDLWGTRGEKDPFYQALESTIESQTAINRLNAAILELDEASIFTIHGFCKRVLSQQAFDSGLALDVSMEADTSDILLQAVQDWYREVANQQANFALLQQQNWHTPELFMQSFSAALRSDAPLIASTQASINAGFETVLEAYLQQLFMDKQQVKENLLDNQAYLREVLIDSKKGAEFNKRQDEWLQIIAWLDQVHTIETPKAIGDFCNGNRYRGKSDIKEILLPLNDLRKSAQAKISALHEEKQKQLDAVEGNQLVVDAINNIRKRFKSYKLKQSLMDFDDLVSVLANLLNEEAKKPFTERALTQALNQQYPVALVDEFQDTDAHQYSILKNIYQLKDNALYMIGDPKQAIYGFRGGDIFTYLAAKQSVDQIWLMDTNWRSSSAMVTAYNRLFWGNALEQNSQDVFGYSIEYQQIKSTEHSAAAKKPLTDQANTRAAMNYLWLAEDDTEKSNKADRQNQIAIWCAQEIRRLLQQTQLGGDALQPADIAVLVRSSNEAQIVKQALLEYRLPSVYLSERSNVLKSDEAVSVLIVLEALLDCDNEALLIRALASELLNYSAQQLSRYQMVEYQEEWEEAIQFAYSLRQLWFKRGVLSLLLKLIKNYYQPTEQNHERGLTNMIHLAEILQKAAREHKHPQQLVKWLKEQIVLDVSQSEAELRLESDANLIQIITQHKSKGLEYPVVFIPFASHYTDPTKFGNKAKHYFNYHHLELAQSVHQIGIDEYAKSAVTQEALAESMRLLYVAVTRAEHRCYIGLMHFDNSQYSAVAKALQVENKTQWQDKINQIVNTSNGTAIALSANDEVEFDSSIVSLDIHDAQPEQAQPAEFSAQVEQNWRLHSFSGITRNAHSSVKQLERFDELDSDGLLQIEAVKQPDIQQSSLIRFSLKKGAAAGDLLHDILEHTDFSAPDWLLIIKDPIARFGALEDNQQAFLIEWLEEVLQTSLPDMYNTDNQASTDFCLADLGFEQTLREAEFYFPLQRAVLKQLMLCLAQHRETNDVPVLPQQQSLQGMMHGFIDLIFEHKGRFYIADYKSTHLGEDYFGYNQAALKLNNEAHYYDLQYLIYALALHRYLNKRLPNYNFSQHFGGVYYLYLRGMHPDNPDYLGVYYKKLEEDLVTKLDSIMQNNNEVG</sequence>
<dbReference type="InterPro" id="IPR011604">
    <property type="entry name" value="PDDEXK-like_dom_sf"/>
</dbReference>
<dbReference type="PANTHER" id="PTHR11070">
    <property type="entry name" value="UVRD / RECB / PCRA DNA HELICASE FAMILY MEMBER"/>
    <property type="match status" value="1"/>
</dbReference>
<dbReference type="NCBIfam" id="TIGR00609">
    <property type="entry name" value="recB"/>
    <property type="match status" value="1"/>
</dbReference>
<feature type="binding site" evidence="15">
    <location>
        <position position="1099"/>
    </location>
    <ligand>
        <name>Mg(2+)</name>
        <dbReference type="ChEBI" id="CHEBI:18420"/>
    </ligand>
</feature>
<dbReference type="InterPro" id="IPR011335">
    <property type="entry name" value="Restrct_endonuc-II-like"/>
</dbReference>
<keyword evidence="10 15" id="KW-0238">DNA-binding</keyword>
<comment type="domain">
    <text evidence="15">The C-terminal domain has nuclease activity and interacts with RecD. It interacts with RecA, facilitating its loading onto ssDNA.</text>
</comment>
<evidence type="ECO:0000313" key="20">
    <source>
        <dbReference type="Proteomes" id="UP001467690"/>
    </source>
</evidence>
<comment type="subunit">
    <text evidence="15">Heterotrimer of RecB, RecC and RecD. All subunits contribute to DNA-binding. Interacts with RecA.</text>
</comment>
<dbReference type="InterPro" id="IPR014017">
    <property type="entry name" value="DNA_helicase_UvrD-like_C"/>
</dbReference>
<evidence type="ECO:0000256" key="14">
    <source>
        <dbReference type="ARBA" id="ARBA00048988"/>
    </source>
</evidence>
<keyword evidence="11 15" id="KW-0234">DNA repair</keyword>
<comment type="caution">
    <text evidence="19">The sequence shown here is derived from an EMBL/GenBank/DDBJ whole genome shotgun (WGS) entry which is preliminary data.</text>
</comment>
<dbReference type="EMBL" id="JBELOE010000280">
    <property type="protein sequence ID" value="MER2494044.1"/>
    <property type="molecule type" value="Genomic_DNA"/>
</dbReference>
<dbReference type="InterPro" id="IPR004586">
    <property type="entry name" value="RecB"/>
</dbReference>
<dbReference type="Gene3D" id="1.10.486.10">
    <property type="entry name" value="PCRA, domain 4"/>
    <property type="match status" value="1"/>
</dbReference>
<keyword evidence="4 15" id="KW-0227">DNA damage</keyword>
<accession>A0ABV1RM60</accession>
<dbReference type="Gene3D" id="3.40.50.300">
    <property type="entry name" value="P-loop containing nucleotide triphosphate hydrolases"/>
    <property type="match status" value="2"/>
</dbReference>
<evidence type="ECO:0000256" key="13">
    <source>
        <dbReference type="ARBA" id="ARBA00034617"/>
    </source>
</evidence>
<feature type="binding site" evidence="15">
    <location>
        <position position="966"/>
    </location>
    <ligand>
        <name>Mg(2+)</name>
        <dbReference type="ChEBI" id="CHEBI:18420"/>
    </ligand>
</feature>
<proteinExistence type="inferred from homology"/>
<evidence type="ECO:0000256" key="16">
    <source>
        <dbReference type="PROSITE-ProRule" id="PRU00560"/>
    </source>
</evidence>
<evidence type="ECO:0000259" key="18">
    <source>
        <dbReference type="PROSITE" id="PS51217"/>
    </source>
</evidence>
<feature type="active site" description="For nuclease activity" evidence="15">
    <location>
        <position position="1099"/>
    </location>
</feature>
<comment type="catalytic activity">
    <reaction evidence="13 15">
        <text>Couples ATP hydrolysis with the unwinding of duplex DNA by translocating in the 3'-5' direction.</text>
        <dbReference type="EC" id="5.6.2.4"/>
    </reaction>
</comment>
<gene>
    <name evidence="15 19" type="primary">recB</name>
    <name evidence="19" type="ORF">ABS311_19385</name>
</gene>
<evidence type="ECO:0000256" key="7">
    <source>
        <dbReference type="ARBA" id="ARBA00022839"/>
    </source>
</evidence>
<keyword evidence="5 15" id="KW-0378">Hydrolase</keyword>
<dbReference type="PANTHER" id="PTHR11070:SF23">
    <property type="entry name" value="RECBCD ENZYME SUBUNIT RECB"/>
    <property type="match status" value="1"/>
</dbReference>
<dbReference type="InterPro" id="IPR027417">
    <property type="entry name" value="P-loop_NTPase"/>
</dbReference>
<dbReference type="SUPFAM" id="SSF52540">
    <property type="entry name" value="P-loop containing nucleoside triphosphate hydrolases"/>
    <property type="match status" value="1"/>
</dbReference>
<dbReference type="Gene3D" id="1.10.3170.10">
    <property type="entry name" value="Recbcd, chain B, domain 2"/>
    <property type="match status" value="1"/>
</dbReference>
<dbReference type="PROSITE" id="PS51198">
    <property type="entry name" value="UVRD_HELICASE_ATP_BIND"/>
    <property type="match status" value="1"/>
</dbReference>
<dbReference type="CDD" id="cd22352">
    <property type="entry name" value="RecB_C-like"/>
    <property type="match status" value="1"/>
</dbReference>
<dbReference type="InterPro" id="IPR000212">
    <property type="entry name" value="DNA_helicase_UvrD/REP"/>
</dbReference>
<keyword evidence="12 15" id="KW-0413">Isomerase</keyword>
<comment type="catalytic activity">
    <reaction evidence="14 15">
        <text>ATP + H2O = ADP + phosphate + H(+)</text>
        <dbReference type="Rhea" id="RHEA:13065"/>
        <dbReference type="ChEBI" id="CHEBI:15377"/>
        <dbReference type="ChEBI" id="CHEBI:15378"/>
        <dbReference type="ChEBI" id="CHEBI:30616"/>
        <dbReference type="ChEBI" id="CHEBI:43474"/>
        <dbReference type="ChEBI" id="CHEBI:456216"/>
        <dbReference type="EC" id="5.6.2.4"/>
    </reaction>
</comment>
<dbReference type="Pfam" id="PF13361">
    <property type="entry name" value="UvrD_C"/>
    <property type="match status" value="1"/>
</dbReference>
<keyword evidence="6 15" id="KW-0347">Helicase</keyword>
<feature type="binding site" evidence="16">
    <location>
        <begin position="19"/>
        <end position="26"/>
    </location>
    <ligand>
        <name>ATP</name>
        <dbReference type="ChEBI" id="CHEBI:30616"/>
    </ligand>
</feature>
<comment type="miscellaneous">
    <text evidence="15">In the RecBCD complex, RecB has a slow 3'-5' helicase, an exonuclease activity and loads RecA onto ssDNA, RecD has a fast 5'-3' helicase activity, while RecC stimulates the ATPase and processivity of the RecB helicase and contributes to recognition of the Chi site.</text>
</comment>
<organism evidence="19 20">
    <name type="scientific">Catenovulum sediminis</name>
    <dbReference type="NCBI Taxonomy" id="1740262"/>
    <lineage>
        <taxon>Bacteria</taxon>
        <taxon>Pseudomonadati</taxon>
        <taxon>Pseudomonadota</taxon>
        <taxon>Gammaproteobacteria</taxon>
        <taxon>Alteromonadales</taxon>
        <taxon>Alteromonadaceae</taxon>
        <taxon>Catenovulum</taxon>
    </lineage>
</organism>
<comment type="domain">
    <text evidence="15">The N-terminal DNA-binding domain is a ssDNA-dependent ATPase and has ATP-dependent 3'-5' helicase function. This domain interacts with RecC.</text>
</comment>
<comment type="similarity">
    <text evidence="15">Belongs to the helicase family. UvrD subfamily.</text>
</comment>
<keyword evidence="3 15" id="KW-0547">Nucleotide-binding</keyword>
<evidence type="ECO:0000256" key="10">
    <source>
        <dbReference type="ARBA" id="ARBA00023125"/>
    </source>
</evidence>
<comment type="function">
    <text evidence="15">A helicase/nuclease that prepares dsDNA breaks (DSB) for recombinational DNA repair. Binds to DSBs and unwinds DNA via a highly rapid and processive ATP-dependent bidirectional helicase activity. Unwinds dsDNA until it encounters a Chi (crossover hotspot instigator) sequence from the 3' direction. Cuts ssDNA a few nucleotides 3' to the Chi site. The properties and activities of the enzyme are changed at Chi. The Chi-altered holoenzyme produces a long 3'-ssDNA overhang and facilitates RecA-binding to the ssDNA for homologous DNA recombination and repair. Holoenzyme degrades any linearized DNA that is unable to undergo homologous recombination. In the holoenzyme this subunit contributes ATPase, 3'-5' helicase, exonuclease activity and loads RecA onto ssDNA.</text>
</comment>
<dbReference type="InterPro" id="IPR014016">
    <property type="entry name" value="UvrD-like_ATP-bd"/>
</dbReference>